<accession>A0A6C0K4D6</accession>
<sequence length="158" mass="18313">MQLQGEDPESECSICFEKKMDTPTTGNPSMCRHWETICRPCIDKLRKDCCPFCQQDWSRALGKKNMEDIWYAVLYMIVVLEDDVPLLSHLLDKRGFQLTEPYPFEIGCQFLTGETDVKEGAKVWDALPATVRQKMKATFLKAQDIEWDSANQSYVTRF</sequence>
<organism evidence="2">
    <name type="scientific">viral metagenome</name>
    <dbReference type="NCBI Taxonomy" id="1070528"/>
    <lineage>
        <taxon>unclassified sequences</taxon>
        <taxon>metagenomes</taxon>
        <taxon>organismal metagenomes</taxon>
    </lineage>
</organism>
<name>A0A6C0K4D6_9ZZZZ</name>
<dbReference type="EMBL" id="MN740793">
    <property type="protein sequence ID" value="QHU11946.1"/>
    <property type="molecule type" value="Genomic_DNA"/>
</dbReference>
<dbReference type="InterPro" id="IPR001841">
    <property type="entry name" value="Znf_RING"/>
</dbReference>
<reference evidence="2" key="1">
    <citation type="journal article" date="2020" name="Nature">
        <title>Giant virus diversity and host interactions through global metagenomics.</title>
        <authorList>
            <person name="Schulz F."/>
            <person name="Roux S."/>
            <person name="Paez-Espino D."/>
            <person name="Jungbluth S."/>
            <person name="Walsh D.A."/>
            <person name="Denef V.J."/>
            <person name="McMahon K.D."/>
            <person name="Konstantinidis K.T."/>
            <person name="Eloe-Fadrosh E.A."/>
            <person name="Kyrpides N.C."/>
            <person name="Woyke T."/>
        </authorList>
    </citation>
    <scope>NUCLEOTIDE SEQUENCE</scope>
    <source>
        <strain evidence="2">GVMAG-S-1101169-75</strain>
    </source>
</reference>
<proteinExistence type="predicted"/>
<feature type="domain" description="RING-type" evidence="1">
    <location>
        <begin position="12"/>
        <end position="54"/>
    </location>
</feature>
<evidence type="ECO:0000313" key="2">
    <source>
        <dbReference type="EMBL" id="QHU11946.1"/>
    </source>
</evidence>
<dbReference type="Gene3D" id="3.30.40.10">
    <property type="entry name" value="Zinc/RING finger domain, C3HC4 (zinc finger)"/>
    <property type="match status" value="1"/>
</dbReference>
<dbReference type="PROSITE" id="PS50089">
    <property type="entry name" value="ZF_RING_2"/>
    <property type="match status" value="1"/>
</dbReference>
<dbReference type="InterPro" id="IPR013083">
    <property type="entry name" value="Znf_RING/FYVE/PHD"/>
</dbReference>
<evidence type="ECO:0000259" key="1">
    <source>
        <dbReference type="PROSITE" id="PS50089"/>
    </source>
</evidence>
<dbReference type="AlphaFoldDB" id="A0A6C0K4D6"/>
<protein>
    <recommendedName>
        <fullName evidence="1">RING-type domain-containing protein</fullName>
    </recommendedName>
</protein>
<dbReference type="SUPFAM" id="SSF57850">
    <property type="entry name" value="RING/U-box"/>
    <property type="match status" value="1"/>
</dbReference>